<name>A0A8M8UXG1_SESIN</name>
<dbReference type="Gene3D" id="1.25.40.10">
    <property type="entry name" value="Tetratricopeptide repeat domain"/>
    <property type="match status" value="6"/>
</dbReference>
<dbReference type="InterPro" id="IPR046960">
    <property type="entry name" value="PPR_At4g14850-like_plant"/>
</dbReference>
<gene>
    <name evidence="4" type="primary">LOC105166730</name>
</gene>
<reference evidence="4" key="1">
    <citation type="journal article" date="2012" name="BMC Genomics">
        <title>Development and validation of genic-SSR markers in sesame by RNA-seq.</title>
        <authorList>
            <person name="Zhang H."/>
            <person name="Wei L."/>
            <person name="Miao H."/>
            <person name="Zhang T."/>
            <person name="Wang C."/>
        </authorList>
    </citation>
    <scope>NUCLEOTIDE SEQUENCE</scope>
</reference>
<feature type="repeat" description="PPR" evidence="2">
    <location>
        <begin position="404"/>
        <end position="438"/>
    </location>
</feature>
<dbReference type="PANTHER" id="PTHR47926">
    <property type="entry name" value="PENTATRICOPEPTIDE REPEAT-CONTAINING PROTEIN"/>
    <property type="match status" value="1"/>
</dbReference>
<dbReference type="FunFam" id="1.25.40.10:FF:000158">
    <property type="entry name" value="pentatricopeptide repeat-containing protein At2g33680"/>
    <property type="match status" value="1"/>
</dbReference>
<evidence type="ECO:0000313" key="4">
    <source>
        <dbReference type="RefSeq" id="XP_020551157.1"/>
    </source>
</evidence>
<dbReference type="InterPro" id="IPR046848">
    <property type="entry name" value="E_motif"/>
</dbReference>
<dbReference type="GO" id="GO:0009451">
    <property type="term" value="P:RNA modification"/>
    <property type="evidence" value="ECO:0007669"/>
    <property type="project" value="InterPro"/>
</dbReference>
<dbReference type="GeneID" id="105166730"/>
<dbReference type="NCBIfam" id="TIGR00756">
    <property type="entry name" value="PPR"/>
    <property type="match status" value="6"/>
</dbReference>
<dbReference type="KEGG" id="sind:105166730"/>
<dbReference type="InterPro" id="IPR002885">
    <property type="entry name" value="PPR_rpt"/>
</dbReference>
<dbReference type="Pfam" id="PF01535">
    <property type="entry name" value="PPR"/>
    <property type="match status" value="7"/>
</dbReference>
<dbReference type="Proteomes" id="UP000504604">
    <property type="component" value="Linkage group LG7"/>
</dbReference>
<evidence type="ECO:0000256" key="2">
    <source>
        <dbReference type="PROSITE-ProRule" id="PRU00708"/>
    </source>
</evidence>
<dbReference type="Pfam" id="PF13041">
    <property type="entry name" value="PPR_2"/>
    <property type="match status" value="3"/>
</dbReference>
<dbReference type="RefSeq" id="XP_020551157.1">
    <property type="nucleotide sequence ID" value="XM_020695498.1"/>
</dbReference>
<protein>
    <submittedName>
        <fullName evidence="4">Pentatricopeptide repeat-containing protein At3g57430, chloroplastic-like</fullName>
    </submittedName>
</protein>
<feature type="repeat" description="PPR" evidence="2">
    <location>
        <begin position="341"/>
        <end position="375"/>
    </location>
</feature>
<keyword evidence="1" id="KW-0677">Repeat</keyword>
<dbReference type="GO" id="GO:0099402">
    <property type="term" value="P:plant organ development"/>
    <property type="evidence" value="ECO:0007669"/>
    <property type="project" value="UniProtKB-ARBA"/>
</dbReference>
<feature type="repeat" description="PPR" evidence="2">
    <location>
        <begin position="176"/>
        <end position="210"/>
    </location>
</feature>
<dbReference type="InterPro" id="IPR011990">
    <property type="entry name" value="TPR-like_helical_dom_sf"/>
</dbReference>
<feature type="repeat" description="PPR" evidence="2">
    <location>
        <begin position="75"/>
        <end position="109"/>
    </location>
</feature>
<sequence length="737" mass="81843">MSKLRPEYLANLRKSVKTALEQSSFAGAWKHQFLKVNPIHPDFDVVSANKAITLGCKTGELEHARQLFDTMPDRTVVSWNTMITGYSKWDMVPEALDLISLMHRSGVKLDETTFSTSLSVCGRGQSLVCGKQIHGLVMKSGHQRFKLVGSALLYVYASCCKIGDGRRVFDELHRENELLWSLMLVGYVECDLMSEALSVFDRMPRHGVVEWTTLISGYVKSEDGCKKGLELFKVMRESSEAVPNEFTLDCVARACGRLGDLWGGRVVHGIIIKSGFEYECSIGGALICLYSSCEFMDDAKKVYDNMLDRCANDSNELIGGFLKIGKIEEAELIFSNMVERNPVSYNLMIKGYAMCGRVEDSERLFHEMPAKILSSLNTMISVYAKNGEINKALELFEKAKGEGSPITWNSMISGYIENDQHENALKMYLTMRRSSISQTRSTFSVLFHSCACLGSLQQGQLLHAHLAKTPLSSNLYVGTALTDMYAKCGSITDARAAFSCISSPNVAAWTALINGLAQYGLGSDAVSLFNLMLEKGITPNAATFVAVLSACARAGLADKGMRYFRLMKERYGITPTIEHFTCVADLLGRSGLLNEAEELIDSMPIKADKILLISLLHASWFWMDMEVGNRVAEKMLMLDPDPSSACVIMSNMYSGSGKWGQKLKVRDFLRELGVKKDPGCSWIVVNNRTHVFSVDYRSHPNSDMIYASLETLKVNAHSFSSQLTESSIPDVKAYSYD</sequence>
<reference evidence="4" key="2">
    <citation type="submission" date="2025-08" db="UniProtKB">
        <authorList>
            <consortium name="RefSeq"/>
        </authorList>
    </citation>
    <scope>IDENTIFICATION</scope>
</reference>
<accession>A0A8M8UXG1</accession>
<dbReference type="OrthoDB" id="1248375at2759"/>
<dbReference type="PROSITE" id="PS51375">
    <property type="entry name" value="PPR"/>
    <property type="match status" value="6"/>
</dbReference>
<feature type="repeat" description="PPR" evidence="2">
    <location>
        <begin position="505"/>
        <end position="539"/>
    </location>
</feature>
<feature type="repeat" description="PPR" evidence="2">
    <location>
        <begin position="540"/>
        <end position="570"/>
    </location>
</feature>
<evidence type="ECO:0000313" key="3">
    <source>
        <dbReference type="Proteomes" id="UP000504604"/>
    </source>
</evidence>
<dbReference type="PANTHER" id="PTHR47926:SF347">
    <property type="entry name" value="PENTATRICOPEPTIDE REPEAT-CONTAINING PROTEIN"/>
    <property type="match status" value="1"/>
</dbReference>
<dbReference type="GO" id="GO:0003723">
    <property type="term" value="F:RNA binding"/>
    <property type="evidence" value="ECO:0007669"/>
    <property type="project" value="InterPro"/>
</dbReference>
<proteinExistence type="predicted"/>
<keyword evidence="3" id="KW-1185">Reference proteome</keyword>
<dbReference type="AlphaFoldDB" id="A0A8M8UXG1"/>
<organism evidence="3 4">
    <name type="scientific">Sesamum indicum</name>
    <name type="common">Oriental sesame</name>
    <name type="synonym">Sesamum orientale</name>
    <dbReference type="NCBI Taxonomy" id="4182"/>
    <lineage>
        <taxon>Eukaryota</taxon>
        <taxon>Viridiplantae</taxon>
        <taxon>Streptophyta</taxon>
        <taxon>Embryophyta</taxon>
        <taxon>Tracheophyta</taxon>
        <taxon>Spermatophyta</taxon>
        <taxon>Magnoliopsida</taxon>
        <taxon>eudicotyledons</taxon>
        <taxon>Gunneridae</taxon>
        <taxon>Pentapetalae</taxon>
        <taxon>asterids</taxon>
        <taxon>lamiids</taxon>
        <taxon>Lamiales</taxon>
        <taxon>Pedaliaceae</taxon>
        <taxon>Sesamum</taxon>
    </lineage>
</organism>
<dbReference type="Pfam" id="PF20431">
    <property type="entry name" value="E_motif"/>
    <property type="match status" value="1"/>
</dbReference>
<evidence type="ECO:0000256" key="1">
    <source>
        <dbReference type="ARBA" id="ARBA00022737"/>
    </source>
</evidence>